<dbReference type="Proteomes" id="UP001165341">
    <property type="component" value="Unassembled WGS sequence"/>
</dbReference>
<gene>
    <name evidence="2" type="ORF">MQH31_04865</name>
</gene>
<dbReference type="InterPro" id="IPR012495">
    <property type="entry name" value="TadE-like_dom"/>
</dbReference>
<dbReference type="AlphaFoldDB" id="A0AA41UGC2"/>
<feature type="domain" description="TadE-like" evidence="1">
    <location>
        <begin position="11"/>
        <end position="53"/>
    </location>
</feature>
<evidence type="ECO:0000313" key="2">
    <source>
        <dbReference type="EMBL" id="MCI4657144.1"/>
    </source>
</evidence>
<dbReference type="Pfam" id="PF07811">
    <property type="entry name" value="TadE"/>
    <property type="match status" value="1"/>
</dbReference>
<dbReference type="RefSeq" id="WP_243011133.1">
    <property type="nucleotide sequence ID" value="NZ_JALGAR010000001.1"/>
</dbReference>
<accession>A0AA41UGC2</accession>
<dbReference type="EMBL" id="JALGAR010000001">
    <property type="protein sequence ID" value="MCI4657144.1"/>
    <property type="molecule type" value="Genomic_DNA"/>
</dbReference>
<evidence type="ECO:0000313" key="3">
    <source>
        <dbReference type="Proteomes" id="UP001165341"/>
    </source>
</evidence>
<comment type="caution">
    <text evidence="2">The sequence shown here is derived from an EMBL/GenBank/DDBJ whole genome shotgun (WGS) entry which is preliminary data.</text>
</comment>
<organism evidence="2 3">
    <name type="scientific">Cryobacterium zhongshanensis</name>
    <dbReference type="NCBI Taxonomy" id="2928153"/>
    <lineage>
        <taxon>Bacteria</taxon>
        <taxon>Bacillati</taxon>
        <taxon>Actinomycetota</taxon>
        <taxon>Actinomycetes</taxon>
        <taxon>Micrococcales</taxon>
        <taxon>Microbacteriaceae</taxon>
        <taxon>Cryobacterium</taxon>
    </lineage>
</organism>
<name>A0AA41UGC2_9MICO</name>
<sequence>MLLRAAGADRGSSPAEFVLVAALLTVLTLTVLQLALALHVRNTVLDAAAEGARYGSLADTGLDAGAARTRDLLVAALGPAFATDVTAAYASDDGYPTVRMRVVTPLPLLGLLGPDRSLEVIGRAVVEGSG</sequence>
<protein>
    <submittedName>
        <fullName evidence="2">Pilus assembly protein</fullName>
    </submittedName>
</protein>
<proteinExistence type="predicted"/>
<reference evidence="2" key="1">
    <citation type="submission" date="2022-03" db="EMBL/GenBank/DDBJ databases">
        <title>Cryobacterium sp. nov. strain ZS14-85, isolated from Antarctic soil.</title>
        <authorList>
            <person name="Li J."/>
            <person name="Niu G."/>
        </authorList>
    </citation>
    <scope>NUCLEOTIDE SEQUENCE</scope>
    <source>
        <strain evidence="2">ZS14-85</strain>
    </source>
</reference>
<keyword evidence="3" id="KW-1185">Reference proteome</keyword>
<evidence type="ECO:0000259" key="1">
    <source>
        <dbReference type="Pfam" id="PF07811"/>
    </source>
</evidence>